<evidence type="ECO:0000256" key="6">
    <source>
        <dbReference type="ARBA" id="ARBA00023157"/>
    </source>
</evidence>
<keyword evidence="5" id="KW-0378">Hydrolase</keyword>
<evidence type="ECO:0000313" key="9">
    <source>
        <dbReference type="RefSeq" id="XP_029288592.1"/>
    </source>
</evidence>
<evidence type="ECO:0000313" key="8">
    <source>
        <dbReference type="Proteomes" id="UP000504630"/>
    </source>
</evidence>
<evidence type="ECO:0000256" key="2">
    <source>
        <dbReference type="ARBA" id="ARBA00022722"/>
    </source>
</evidence>
<dbReference type="InterPro" id="IPR036691">
    <property type="entry name" value="Endo/exonu/phosph_ase_sf"/>
</dbReference>
<proteinExistence type="inferred from homology"/>
<dbReference type="InterPro" id="IPR016202">
    <property type="entry name" value="DNase_I"/>
</dbReference>
<feature type="region of interest" description="Disordered" evidence="7">
    <location>
        <begin position="409"/>
        <end position="444"/>
    </location>
</feature>
<reference evidence="9" key="1">
    <citation type="submission" date="2025-08" db="UniProtKB">
        <authorList>
            <consortium name="RefSeq"/>
        </authorList>
    </citation>
    <scope>IDENTIFICATION</scope>
</reference>
<organism evidence="8 9">
    <name type="scientific">Cottoperca gobio</name>
    <name type="common">Frogmouth</name>
    <name type="synonym">Aphritis gobio</name>
    <dbReference type="NCBI Taxonomy" id="56716"/>
    <lineage>
        <taxon>Eukaryota</taxon>
        <taxon>Metazoa</taxon>
        <taxon>Chordata</taxon>
        <taxon>Craniata</taxon>
        <taxon>Vertebrata</taxon>
        <taxon>Euteleostomi</taxon>
        <taxon>Actinopterygii</taxon>
        <taxon>Neopterygii</taxon>
        <taxon>Teleostei</taxon>
        <taxon>Neoteleostei</taxon>
        <taxon>Acanthomorphata</taxon>
        <taxon>Eupercaria</taxon>
        <taxon>Perciformes</taxon>
        <taxon>Notothenioidei</taxon>
        <taxon>Bovichtidae</taxon>
        <taxon>Cottoperca</taxon>
    </lineage>
</organism>
<evidence type="ECO:0000256" key="5">
    <source>
        <dbReference type="ARBA" id="ARBA00022801"/>
    </source>
</evidence>
<dbReference type="GO" id="GO:0006308">
    <property type="term" value="P:DNA catabolic process"/>
    <property type="evidence" value="ECO:0007669"/>
    <property type="project" value="InterPro"/>
</dbReference>
<keyword evidence="2" id="KW-0540">Nuclease</keyword>
<dbReference type="PRINTS" id="PR00130">
    <property type="entry name" value="DNASEI"/>
</dbReference>
<keyword evidence="4" id="KW-0255">Endonuclease</keyword>
<protein>
    <submittedName>
        <fullName evidence="9">Deoxyribonuclease-1-like isoform X3</fullName>
    </submittedName>
</protein>
<dbReference type="GO" id="GO:0005634">
    <property type="term" value="C:nucleus"/>
    <property type="evidence" value="ECO:0007669"/>
    <property type="project" value="TreeGrafter"/>
</dbReference>
<dbReference type="SMART" id="SM00476">
    <property type="entry name" value="DNaseIc"/>
    <property type="match status" value="1"/>
</dbReference>
<dbReference type="RefSeq" id="XP_029288592.1">
    <property type="nucleotide sequence ID" value="XM_029432732.1"/>
</dbReference>
<dbReference type="Gene3D" id="3.60.10.10">
    <property type="entry name" value="Endonuclease/exonuclease/phosphatase"/>
    <property type="match status" value="2"/>
</dbReference>
<dbReference type="CDD" id="cd10282">
    <property type="entry name" value="DNase1"/>
    <property type="match status" value="1"/>
</dbReference>
<dbReference type="GeneID" id="115008868"/>
<dbReference type="AlphaFoldDB" id="A0A6J2PU49"/>
<sequence length="444" mass="51053">MIFVGKMKIAAFNFNRLGVTEVENEAVRNNLIKIVSRYSVVVILEVILEGKEEDGSSMEKFLTHLNNDAKNINHPYEMQCNGFLGPGKLKEKFVFFYRKDEVTLIDSFQYEKDGDRLHRPFVLYLECPKTALCVYSLRTKAVFRGLPEGLNMKIAAFNAKNLGWKKVTDKTVVHYLTKIMSQYSVVVILEVMDKSGKAMERLLKKLNNSSNSPYTMIASCRLGRDTYKERFVCFYREEDVTLEACHQYEDNQIGDVDAFAREPFILRFSCPSTVVKDLVLIPVHTKPTDSLKELDELHDVVTSIRQKWGTDNIIILGDFNADGRYLSQKKKKKIRISSAPYHWLIDDDVDTTSSNFNDHTYDRIVVYGQSMLNTIVPGSAKSFNFQTEFDLTDEETLSVSDHYPVEVELKEQKAQTPKRKRGPPSDTLAKRRELEQMTDQHDDA</sequence>
<evidence type="ECO:0000256" key="3">
    <source>
        <dbReference type="ARBA" id="ARBA00022729"/>
    </source>
</evidence>
<gene>
    <name evidence="9" type="primary">LOC115008868</name>
</gene>
<dbReference type="PANTHER" id="PTHR11371">
    <property type="entry name" value="DEOXYRIBONUCLEASE"/>
    <property type="match status" value="1"/>
</dbReference>
<dbReference type="PANTHER" id="PTHR11371:SF26">
    <property type="entry name" value="DEOXYRIBONUCLEASE"/>
    <property type="match status" value="1"/>
</dbReference>
<accession>A0A6J2PU49</accession>
<comment type="similarity">
    <text evidence="1">Belongs to the DNase I family.</text>
</comment>
<evidence type="ECO:0000256" key="4">
    <source>
        <dbReference type="ARBA" id="ARBA00022759"/>
    </source>
</evidence>
<keyword evidence="8" id="KW-1185">Reference proteome</keyword>
<dbReference type="FunFam" id="3.60.10.10:FF:000007">
    <property type="entry name" value="Deoxyribonuclease"/>
    <property type="match status" value="1"/>
</dbReference>
<dbReference type="Proteomes" id="UP000504630">
    <property type="component" value="Chromosome 5"/>
</dbReference>
<name>A0A6J2PU49_COTGO</name>
<dbReference type="SUPFAM" id="SSF56219">
    <property type="entry name" value="DNase I-like"/>
    <property type="match status" value="2"/>
</dbReference>
<dbReference type="GO" id="GO:0004530">
    <property type="term" value="F:deoxyribonuclease I activity"/>
    <property type="evidence" value="ECO:0007669"/>
    <property type="project" value="TreeGrafter"/>
</dbReference>
<evidence type="ECO:0000256" key="7">
    <source>
        <dbReference type="SAM" id="MobiDB-lite"/>
    </source>
</evidence>
<dbReference type="GO" id="GO:0003677">
    <property type="term" value="F:DNA binding"/>
    <property type="evidence" value="ECO:0007669"/>
    <property type="project" value="TreeGrafter"/>
</dbReference>
<feature type="compositionally biased region" description="Basic and acidic residues" evidence="7">
    <location>
        <begin position="428"/>
        <end position="444"/>
    </location>
</feature>
<keyword evidence="3" id="KW-0732">Signal</keyword>
<evidence type="ECO:0000256" key="1">
    <source>
        <dbReference type="ARBA" id="ARBA00007359"/>
    </source>
</evidence>
<keyword evidence="6" id="KW-1015">Disulfide bond</keyword>